<proteinExistence type="predicted"/>
<feature type="region of interest" description="Disordered" evidence="1">
    <location>
        <begin position="1"/>
        <end position="72"/>
    </location>
</feature>
<gene>
    <name evidence="2" type="ORF">MKW98_019873</name>
</gene>
<accession>A0AAD4S1B1</accession>
<name>A0AAD4S1B1_9MAGN</name>
<evidence type="ECO:0000313" key="2">
    <source>
        <dbReference type="EMBL" id="KAI3851874.1"/>
    </source>
</evidence>
<comment type="caution">
    <text evidence="2">The sequence shown here is derived from an EMBL/GenBank/DDBJ whole genome shotgun (WGS) entry which is preliminary data.</text>
</comment>
<reference evidence="2" key="1">
    <citation type="submission" date="2022-04" db="EMBL/GenBank/DDBJ databases">
        <title>A functionally conserved STORR gene fusion in Papaver species that diverged 16.8 million years ago.</title>
        <authorList>
            <person name="Catania T."/>
        </authorList>
    </citation>
    <scope>NUCLEOTIDE SEQUENCE</scope>
    <source>
        <strain evidence="2">S-188037</strain>
    </source>
</reference>
<sequence>MGDYGEVANTEGNTDNEGEEDHEEEDANSVEGEENRDSEDEGDVANAAEEDGNDESEDSHKNVDDGWTPSMVNTGDLFTNLKSVCSKQVSGNLREMWWVKQTLRSGKDLQSMAISHVVSTYVKVKYERLVKIPSFPRAVAYLKSAF</sequence>
<dbReference type="AlphaFoldDB" id="A0AAD4S1B1"/>
<dbReference type="Proteomes" id="UP001202328">
    <property type="component" value="Unassembled WGS sequence"/>
</dbReference>
<evidence type="ECO:0000313" key="3">
    <source>
        <dbReference type="Proteomes" id="UP001202328"/>
    </source>
</evidence>
<organism evidence="2 3">
    <name type="scientific">Papaver atlanticum</name>
    <dbReference type="NCBI Taxonomy" id="357466"/>
    <lineage>
        <taxon>Eukaryota</taxon>
        <taxon>Viridiplantae</taxon>
        <taxon>Streptophyta</taxon>
        <taxon>Embryophyta</taxon>
        <taxon>Tracheophyta</taxon>
        <taxon>Spermatophyta</taxon>
        <taxon>Magnoliopsida</taxon>
        <taxon>Ranunculales</taxon>
        <taxon>Papaveraceae</taxon>
        <taxon>Papaveroideae</taxon>
        <taxon>Papaver</taxon>
    </lineage>
</organism>
<evidence type="ECO:0000256" key="1">
    <source>
        <dbReference type="SAM" id="MobiDB-lite"/>
    </source>
</evidence>
<feature type="compositionally biased region" description="Acidic residues" evidence="1">
    <location>
        <begin position="14"/>
        <end position="57"/>
    </location>
</feature>
<protein>
    <submittedName>
        <fullName evidence="2">Uncharacterized protein</fullName>
    </submittedName>
</protein>
<dbReference type="EMBL" id="JAJJMB010015809">
    <property type="protein sequence ID" value="KAI3851874.1"/>
    <property type="molecule type" value="Genomic_DNA"/>
</dbReference>
<keyword evidence="3" id="KW-1185">Reference proteome</keyword>